<evidence type="ECO:0000313" key="1">
    <source>
        <dbReference type="EMBL" id="GMS92974.1"/>
    </source>
</evidence>
<keyword evidence="2" id="KW-1185">Reference proteome</keyword>
<protein>
    <submittedName>
        <fullName evidence="1">Uncharacterized protein</fullName>
    </submittedName>
</protein>
<comment type="caution">
    <text evidence="1">The sequence shown here is derived from an EMBL/GenBank/DDBJ whole genome shotgun (WGS) entry which is preliminary data.</text>
</comment>
<feature type="non-terminal residue" evidence="1">
    <location>
        <position position="1"/>
    </location>
</feature>
<feature type="non-terminal residue" evidence="1">
    <location>
        <position position="141"/>
    </location>
</feature>
<organism evidence="1 2">
    <name type="scientific">Pristionchus entomophagus</name>
    <dbReference type="NCBI Taxonomy" id="358040"/>
    <lineage>
        <taxon>Eukaryota</taxon>
        <taxon>Metazoa</taxon>
        <taxon>Ecdysozoa</taxon>
        <taxon>Nematoda</taxon>
        <taxon>Chromadorea</taxon>
        <taxon>Rhabditida</taxon>
        <taxon>Rhabditina</taxon>
        <taxon>Diplogasteromorpha</taxon>
        <taxon>Diplogasteroidea</taxon>
        <taxon>Neodiplogasteridae</taxon>
        <taxon>Pristionchus</taxon>
    </lineage>
</organism>
<evidence type="ECO:0000313" key="2">
    <source>
        <dbReference type="Proteomes" id="UP001432027"/>
    </source>
</evidence>
<dbReference type="Proteomes" id="UP001432027">
    <property type="component" value="Unassembled WGS sequence"/>
</dbReference>
<sequence>LHQILAHSKVSQNRDRDSSLLAPIVAIGVYHSCIGREREGFLDDLISRTADEIVTFINESLFDDLVVGHLNEGNGREHGVHPILLLPDLGEGLVLGFEVELQKIADKRQWQRALGVLGSVLVVADDRVDQERDTPKKKDGE</sequence>
<reference evidence="1" key="1">
    <citation type="submission" date="2023-10" db="EMBL/GenBank/DDBJ databases">
        <title>Genome assembly of Pristionchus species.</title>
        <authorList>
            <person name="Yoshida K."/>
            <person name="Sommer R.J."/>
        </authorList>
    </citation>
    <scope>NUCLEOTIDE SEQUENCE</scope>
    <source>
        <strain evidence="1">RS0144</strain>
    </source>
</reference>
<gene>
    <name evidence="1" type="ORF">PENTCL1PPCAC_15149</name>
</gene>
<accession>A0AAV5TCF5</accession>
<proteinExistence type="predicted"/>
<dbReference type="AlphaFoldDB" id="A0AAV5TCF5"/>
<dbReference type="EMBL" id="BTSX01000004">
    <property type="protein sequence ID" value="GMS92974.1"/>
    <property type="molecule type" value="Genomic_DNA"/>
</dbReference>
<name>A0AAV5TCF5_9BILA</name>